<sequence length="415" mass="48656">MRRLTTYEHTWLSIGPEGDLRQQDAQTLAQMEAYLPKRCLDWGRHRVKFRQFCGLVQLGQVQIEILPKIYQQQQPAQERRDLLEILAICGEFKALPALQAELATGTQGLLDIFIWHFIYLLEHELQQGLLRDYRQTQATLGQVRGRIDLVRQQRENRLQPQRLACRFYELVTDIPVNRLLHTSLLYLIDLVTVPELRQRLCRLRQRFIGITCLPPRAKLVHPRELNRMQRRYADVVSLARLFLQGRYLDIRAGEQPAFSLLFDMERLFERYAKEVVKPVVSQLGGYLFTQGPRRYLAKDTMGKHRVHMRPDICIENQDQQLLTVMDVKWKILSGTDPLSCLATNDLYQISVYAQVYGCSQVFLLYPQQATLTTSRQLQIVTGVTLHLMFVPLQKEKRTQWQNDLLTLLDFRQPID</sequence>
<dbReference type="PANTHER" id="PTHR38733:SF1">
    <property type="entry name" value="TYPE IV METHYL-DIRECTED RESTRICTION ENZYME ECOKMCRBC"/>
    <property type="match status" value="1"/>
</dbReference>
<keyword evidence="2" id="KW-1185">Reference proteome</keyword>
<gene>
    <name evidence="1" type="ORF">SAMN05421831_101159</name>
</gene>
<dbReference type="PANTHER" id="PTHR38733">
    <property type="entry name" value="PROTEIN MCRC"/>
    <property type="match status" value="1"/>
</dbReference>
<dbReference type="EMBL" id="FNYH01000001">
    <property type="protein sequence ID" value="SEI38517.1"/>
    <property type="molecule type" value="Genomic_DNA"/>
</dbReference>
<evidence type="ECO:0000313" key="1">
    <source>
        <dbReference type="EMBL" id="SEI38517.1"/>
    </source>
</evidence>
<reference evidence="2" key="1">
    <citation type="submission" date="2016-10" db="EMBL/GenBank/DDBJ databases">
        <authorList>
            <person name="Varghese N."/>
            <person name="Submissions S."/>
        </authorList>
    </citation>
    <scope>NUCLEOTIDE SEQUENCE [LARGE SCALE GENOMIC DNA]</scope>
    <source>
        <strain evidence="2">DSM 7165</strain>
    </source>
</reference>
<dbReference type="RefSeq" id="WP_093307891.1">
    <property type="nucleotide sequence ID" value="NZ_FNYH01000001.1"/>
</dbReference>
<dbReference type="STRING" id="64971.SAMN05421831_101159"/>
<dbReference type="Proteomes" id="UP000242999">
    <property type="component" value="Unassembled WGS sequence"/>
</dbReference>
<proteinExistence type="predicted"/>
<dbReference type="OrthoDB" id="307209at2"/>
<dbReference type="AlphaFoldDB" id="A0A1H6QE64"/>
<organism evidence="1 2">
    <name type="scientific">Allopseudospirillum japonicum</name>
    <dbReference type="NCBI Taxonomy" id="64971"/>
    <lineage>
        <taxon>Bacteria</taxon>
        <taxon>Pseudomonadati</taxon>
        <taxon>Pseudomonadota</taxon>
        <taxon>Gammaproteobacteria</taxon>
        <taxon>Oceanospirillales</taxon>
        <taxon>Oceanospirillaceae</taxon>
        <taxon>Allopseudospirillum</taxon>
    </lineage>
</organism>
<protein>
    <submittedName>
        <fullName evidence="1">5-methylcytosine-specific restriction enzyme subunit McrC</fullName>
    </submittedName>
</protein>
<dbReference type="Pfam" id="PF10117">
    <property type="entry name" value="McrBC"/>
    <property type="match status" value="1"/>
</dbReference>
<evidence type="ECO:0000313" key="2">
    <source>
        <dbReference type="Proteomes" id="UP000242999"/>
    </source>
</evidence>
<dbReference type="InterPro" id="IPR019292">
    <property type="entry name" value="McrC"/>
</dbReference>
<name>A0A1H6QE64_9GAMM</name>
<accession>A0A1H6QE64</accession>